<protein>
    <submittedName>
        <fullName evidence="1">DegT/DnrJ/EryC1/StrS family aminotransferase</fullName>
    </submittedName>
</protein>
<organism evidence="1 2">
    <name type="scientific">Hymenobacter cellulosilyticus</name>
    <dbReference type="NCBI Taxonomy" id="2932248"/>
    <lineage>
        <taxon>Bacteria</taxon>
        <taxon>Pseudomonadati</taxon>
        <taxon>Bacteroidota</taxon>
        <taxon>Cytophagia</taxon>
        <taxon>Cytophagales</taxon>
        <taxon>Hymenobacteraceae</taxon>
        <taxon>Hymenobacter</taxon>
    </lineage>
</organism>
<dbReference type="InterPro" id="IPR015422">
    <property type="entry name" value="PyrdxlP-dep_Trfase_small"/>
</dbReference>
<dbReference type="GO" id="GO:0008483">
    <property type="term" value="F:transaminase activity"/>
    <property type="evidence" value="ECO:0007669"/>
    <property type="project" value="UniProtKB-KW"/>
</dbReference>
<dbReference type="EMBL" id="CP095046">
    <property type="protein sequence ID" value="UOQ74421.1"/>
    <property type="molecule type" value="Genomic_DNA"/>
</dbReference>
<reference evidence="1" key="1">
    <citation type="submission" date="2022-04" db="EMBL/GenBank/DDBJ databases">
        <title>Hymenobacter sp. isolated from the air.</title>
        <authorList>
            <person name="Won M."/>
            <person name="Lee C.-M."/>
            <person name="Woen H.-Y."/>
            <person name="Kwon S.-W."/>
        </authorList>
    </citation>
    <scope>NUCLEOTIDE SEQUENCE</scope>
    <source>
        <strain evidence="1">5116S-3</strain>
    </source>
</reference>
<keyword evidence="1" id="KW-0808">Transferase</keyword>
<dbReference type="Proteomes" id="UP000831796">
    <property type="component" value="Chromosome"/>
</dbReference>
<dbReference type="SUPFAM" id="SSF53383">
    <property type="entry name" value="PLP-dependent transferases"/>
    <property type="match status" value="1"/>
</dbReference>
<accession>A0A8T9QDD3</accession>
<evidence type="ECO:0000313" key="2">
    <source>
        <dbReference type="Proteomes" id="UP000831796"/>
    </source>
</evidence>
<dbReference type="InterPro" id="IPR015424">
    <property type="entry name" value="PyrdxlP-dep_Trfase"/>
</dbReference>
<dbReference type="KEGG" id="hcu:MUN79_11390"/>
<keyword evidence="1" id="KW-0032">Aminotransferase</keyword>
<dbReference type="Gene3D" id="3.90.1150.10">
    <property type="entry name" value="Aspartate Aminotransferase, domain 1"/>
    <property type="match status" value="1"/>
</dbReference>
<sequence length="275" mass="31168">MLQPFEQAGVPYEFYALDEQLELRGVPESLPAGEYVVYVNYFGLKNEYVQQLDGQYRQQLLVDNTQDFFAHGYAHGWGFNSARKAFGVPDGGFLYGPAAELGTAEEYPVFTEYHAGYLIDRLRGAQAQSYDGFVAYEQTLGSEPFRISEFSASLLSQVDYEAVIARRRTNFAYYHAQLKELNTVAFPLELPELPADTVPFCYPLLAASGSTLNRRALFEQNLFIPTLWPDVLTRQGSGFDWERNFTQALLPLPVDHRYGREELDKVIAAVRAQLV</sequence>
<evidence type="ECO:0000313" key="1">
    <source>
        <dbReference type="EMBL" id="UOQ74421.1"/>
    </source>
</evidence>
<dbReference type="RefSeq" id="WP_244677761.1">
    <property type="nucleotide sequence ID" value="NZ_CP095046.1"/>
</dbReference>
<gene>
    <name evidence="1" type="ORF">MUN79_11390</name>
</gene>
<dbReference type="AlphaFoldDB" id="A0A8T9QDD3"/>
<keyword evidence="2" id="KW-1185">Reference proteome</keyword>
<proteinExistence type="predicted"/>
<name>A0A8T9QDD3_9BACT</name>